<dbReference type="AlphaFoldDB" id="B8IPD5"/>
<keyword evidence="2" id="KW-1185">Reference proteome</keyword>
<proteinExistence type="predicted"/>
<name>B8IPD5_METNO</name>
<reference evidence="1 2" key="1">
    <citation type="submission" date="2009-01" db="EMBL/GenBank/DDBJ databases">
        <title>Complete sequence of chromosome of Methylobacterium nodulans ORS 2060.</title>
        <authorList>
            <consortium name="US DOE Joint Genome Institute"/>
            <person name="Lucas S."/>
            <person name="Copeland A."/>
            <person name="Lapidus A."/>
            <person name="Glavina del Rio T."/>
            <person name="Dalin E."/>
            <person name="Tice H."/>
            <person name="Bruce D."/>
            <person name="Goodwin L."/>
            <person name="Pitluck S."/>
            <person name="Sims D."/>
            <person name="Brettin T."/>
            <person name="Detter J.C."/>
            <person name="Han C."/>
            <person name="Larimer F."/>
            <person name="Land M."/>
            <person name="Hauser L."/>
            <person name="Kyrpides N."/>
            <person name="Ivanova N."/>
            <person name="Marx C.J."/>
            <person name="Richardson P."/>
        </authorList>
    </citation>
    <scope>NUCLEOTIDE SEQUENCE [LARGE SCALE GENOMIC DNA]</scope>
    <source>
        <strain evidence="2">LMG 21967 / CNCM I-2342 / ORS 2060</strain>
    </source>
</reference>
<dbReference type="EMBL" id="CP001349">
    <property type="protein sequence ID" value="ACL62227.1"/>
    <property type="molecule type" value="Genomic_DNA"/>
</dbReference>
<dbReference type="Proteomes" id="UP000008207">
    <property type="component" value="Chromosome"/>
</dbReference>
<gene>
    <name evidence="1" type="ordered locus">Mnod_7490</name>
</gene>
<organism evidence="1 2">
    <name type="scientific">Methylobacterium nodulans (strain LMG 21967 / CNCM I-2342 / ORS 2060)</name>
    <dbReference type="NCBI Taxonomy" id="460265"/>
    <lineage>
        <taxon>Bacteria</taxon>
        <taxon>Pseudomonadati</taxon>
        <taxon>Pseudomonadota</taxon>
        <taxon>Alphaproteobacteria</taxon>
        <taxon>Hyphomicrobiales</taxon>
        <taxon>Methylobacteriaceae</taxon>
        <taxon>Methylobacterium</taxon>
    </lineage>
</organism>
<accession>B8IPD5</accession>
<evidence type="ECO:0000313" key="1">
    <source>
        <dbReference type="EMBL" id="ACL62227.1"/>
    </source>
</evidence>
<protein>
    <submittedName>
        <fullName evidence="1">Uncharacterized protein</fullName>
    </submittedName>
</protein>
<dbReference type="HOGENOM" id="CLU_3218530_0_0_5"/>
<evidence type="ECO:0000313" key="2">
    <source>
        <dbReference type="Proteomes" id="UP000008207"/>
    </source>
</evidence>
<sequence>MKASDAEDNVRSLRVAFQFTYPSQPAALCSEVLMDEHGCTQLHM</sequence>
<dbReference type="KEGG" id="mno:Mnod_7490"/>